<proteinExistence type="predicted"/>
<sequence length="109" mass="12515">MTTQNMEVDMPRIGEVYNITFLDFVPPPYPVADVEVAGESDHANTDSEDDGDDYFKPRRSAKQISAENQENQEKLEEMVEEQARVWRGQVVLVFDDLIEIVITRPSDPR</sequence>
<organism evidence="2 3">
    <name type="scientific">Botrytis paeoniae</name>
    <dbReference type="NCBI Taxonomy" id="278948"/>
    <lineage>
        <taxon>Eukaryota</taxon>
        <taxon>Fungi</taxon>
        <taxon>Dikarya</taxon>
        <taxon>Ascomycota</taxon>
        <taxon>Pezizomycotina</taxon>
        <taxon>Leotiomycetes</taxon>
        <taxon>Helotiales</taxon>
        <taxon>Sclerotiniaceae</taxon>
        <taxon>Botrytis</taxon>
    </lineage>
</organism>
<protein>
    <submittedName>
        <fullName evidence="2">Uncharacterized protein</fullName>
    </submittedName>
</protein>
<evidence type="ECO:0000313" key="2">
    <source>
        <dbReference type="EMBL" id="TGO28931.1"/>
    </source>
</evidence>
<keyword evidence="3" id="KW-1185">Reference proteome</keyword>
<feature type="region of interest" description="Disordered" evidence="1">
    <location>
        <begin position="37"/>
        <end position="57"/>
    </location>
</feature>
<evidence type="ECO:0000313" key="3">
    <source>
        <dbReference type="Proteomes" id="UP000297910"/>
    </source>
</evidence>
<reference evidence="2 3" key="1">
    <citation type="submission" date="2017-12" db="EMBL/GenBank/DDBJ databases">
        <title>Comparative genomics of Botrytis spp.</title>
        <authorList>
            <person name="Valero-Jimenez C.A."/>
            <person name="Tapia P."/>
            <person name="Veloso J."/>
            <person name="Silva-Moreno E."/>
            <person name="Staats M."/>
            <person name="Valdes J.H."/>
            <person name="Van Kan J.A.L."/>
        </authorList>
    </citation>
    <scope>NUCLEOTIDE SEQUENCE [LARGE SCALE GENOMIC DNA]</scope>
    <source>
        <strain evidence="2 3">Bp0003</strain>
    </source>
</reference>
<dbReference type="AlphaFoldDB" id="A0A4Z1G4P7"/>
<evidence type="ECO:0000256" key="1">
    <source>
        <dbReference type="SAM" id="MobiDB-lite"/>
    </source>
</evidence>
<dbReference type="EMBL" id="PQXI01000021">
    <property type="protein sequence ID" value="TGO28931.1"/>
    <property type="molecule type" value="Genomic_DNA"/>
</dbReference>
<gene>
    <name evidence="2" type="ORF">BPAE_0021g00560</name>
</gene>
<comment type="caution">
    <text evidence="2">The sequence shown here is derived from an EMBL/GenBank/DDBJ whole genome shotgun (WGS) entry which is preliminary data.</text>
</comment>
<accession>A0A4Z1G4P7</accession>
<dbReference type="Proteomes" id="UP000297910">
    <property type="component" value="Unassembled WGS sequence"/>
</dbReference>
<name>A0A4Z1G4P7_9HELO</name>